<dbReference type="EMBL" id="QPFP01000545">
    <property type="protein sequence ID" value="TEB08742.1"/>
    <property type="molecule type" value="Genomic_DNA"/>
</dbReference>
<evidence type="ECO:0000313" key="2">
    <source>
        <dbReference type="EMBL" id="TEB08742.1"/>
    </source>
</evidence>
<keyword evidence="1" id="KW-0812">Transmembrane</keyword>
<name>A0A4Y7RJ64_COPMI</name>
<feature type="transmembrane region" description="Helical" evidence="1">
    <location>
        <begin position="26"/>
        <end position="50"/>
    </location>
</feature>
<accession>A0A4Y7RJ64</accession>
<keyword evidence="1" id="KW-0472">Membrane</keyword>
<evidence type="ECO:0000256" key="1">
    <source>
        <dbReference type="SAM" id="Phobius"/>
    </source>
</evidence>
<feature type="transmembrane region" description="Helical" evidence="1">
    <location>
        <begin position="126"/>
        <end position="146"/>
    </location>
</feature>
<feature type="transmembrane region" description="Helical" evidence="1">
    <location>
        <begin position="158"/>
        <end position="179"/>
    </location>
</feature>
<reference evidence="2 3" key="1">
    <citation type="journal article" date="2019" name="Nat. Ecol. Evol.">
        <title>Megaphylogeny resolves global patterns of mushroom evolution.</title>
        <authorList>
            <person name="Varga T."/>
            <person name="Krizsan K."/>
            <person name="Foldi C."/>
            <person name="Dima B."/>
            <person name="Sanchez-Garcia M."/>
            <person name="Sanchez-Ramirez S."/>
            <person name="Szollosi G.J."/>
            <person name="Szarkandi J.G."/>
            <person name="Papp V."/>
            <person name="Albert L."/>
            <person name="Andreopoulos W."/>
            <person name="Angelini C."/>
            <person name="Antonin V."/>
            <person name="Barry K.W."/>
            <person name="Bougher N.L."/>
            <person name="Buchanan P."/>
            <person name="Buyck B."/>
            <person name="Bense V."/>
            <person name="Catcheside P."/>
            <person name="Chovatia M."/>
            <person name="Cooper J."/>
            <person name="Damon W."/>
            <person name="Desjardin D."/>
            <person name="Finy P."/>
            <person name="Geml J."/>
            <person name="Haridas S."/>
            <person name="Hughes K."/>
            <person name="Justo A."/>
            <person name="Karasinski D."/>
            <person name="Kautmanova I."/>
            <person name="Kiss B."/>
            <person name="Kocsube S."/>
            <person name="Kotiranta H."/>
            <person name="LaButti K.M."/>
            <person name="Lechner B.E."/>
            <person name="Liimatainen K."/>
            <person name="Lipzen A."/>
            <person name="Lukacs Z."/>
            <person name="Mihaltcheva S."/>
            <person name="Morgado L.N."/>
            <person name="Niskanen T."/>
            <person name="Noordeloos M.E."/>
            <person name="Ohm R.A."/>
            <person name="Ortiz-Santana B."/>
            <person name="Ovrebo C."/>
            <person name="Racz N."/>
            <person name="Riley R."/>
            <person name="Savchenko A."/>
            <person name="Shiryaev A."/>
            <person name="Soop K."/>
            <person name="Spirin V."/>
            <person name="Szebenyi C."/>
            <person name="Tomsovsky M."/>
            <person name="Tulloss R.E."/>
            <person name="Uehling J."/>
            <person name="Grigoriev I.V."/>
            <person name="Vagvolgyi C."/>
            <person name="Papp T."/>
            <person name="Martin F.M."/>
            <person name="Miettinen O."/>
            <person name="Hibbett D.S."/>
            <person name="Nagy L.G."/>
        </authorList>
    </citation>
    <scope>NUCLEOTIDE SEQUENCE [LARGE SCALE GENOMIC DNA]</scope>
    <source>
        <strain evidence="2 3">FP101781</strain>
    </source>
</reference>
<keyword evidence="1" id="KW-1133">Transmembrane helix</keyword>
<proteinExistence type="predicted"/>
<dbReference type="OrthoDB" id="3038990at2759"/>
<dbReference type="Proteomes" id="UP000298030">
    <property type="component" value="Unassembled WGS sequence"/>
</dbReference>
<feature type="transmembrane region" description="Helical" evidence="1">
    <location>
        <begin position="95"/>
        <end position="120"/>
    </location>
</feature>
<evidence type="ECO:0000313" key="3">
    <source>
        <dbReference type="Proteomes" id="UP000298030"/>
    </source>
</evidence>
<dbReference type="AlphaFoldDB" id="A0A4Y7RJ64"/>
<gene>
    <name evidence="2" type="ORF">FA13DRAFT_1806958</name>
</gene>
<dbReference type="STRING" id="71717.A0A4Y7RJ64"/>
<protein>
    <submittedName>
        <fullName evidence="2">Uncharacterized protein</fullName>
    </submittedName>
</protein>
<feature type="transmembrane region" description="Helical" evidence="1">
    <location>
        <begin position="217"/>
        <end position="235"/>
    </location>
</feature>
<organism evidence="2 3">
    <name type="scientific">Coprinellus micaceus</name>
    <name type="common">Glistening ink-cap mushroom</name>
    <name type="synonym">Coprinus micaceus</name>
    <dbReference type="NCBI Taxonomy" id="71717"/>
    <lineage>
        <taxon>Eukaryota</taxon>
        <taxon>Fungi</taxon>
        <taxon>Dikarya</taxon>
        <taxon>Basidiomycota</taxon>
        <taxon>Agaricomycotina</taxon>
        <taxon>Agaricomycetes</taxon>
        <taxon>Agaricomycetidae</taxon>
        <taxon>Agaricales</taxon>
        <taxon>Agaricineae</taxon>
        <taxon>Psathyrellaceae</taxon>
        <taxon>Coprinellus</taxon>
    </lineage>
</organism>
<comment type="caution">
    <text evidence="2">The sequence shown here is derived from an EMBL/GenBank/DDBJ whole genome shotgun (WGS) entry which is preliminary data.</text>
</comment>
<sequence length="278" mass="30818">MDVTEILTHAPPPSVSYPALNPHTPLSYVSAGTATQMSIGSYVVVGSLAVRLRFALRSEMNPHQDRYPGLLWDILQNLPADLKILTQSRIRLQSIVYLVSRLLSLAHVLWSAVFYVSAVGNCADNLLGLSVLYPLSISASTLLLLCRMRLVYDDNLRVVGPFSVLWFFTLAAAMAPIVYDTAVYIAVAYRLTAAPCGKVSMREWRVFSKLIFEDSRLYYVVALSSNTLTAIMILANSISIPLRSAFFVLNVTLVNIMACQAHRQHEAPNVPTSQLHYL</sequence>
<keyword evidence="3" id="KW-1185">Reference proteome</keyword>